<dbReference type="AlphaFoldDB" id="A0A1I2EUG0"/>
<keyword evidence="2" id="KW-1185">Reference proteome</keyword>
<organism evidence="1 2">
    <name type="scientific">Blastococcus tunisiensis</name>
    <dbReference type="NCBI Taxonomy" id="1798228"/>
    <lineage>
        <taxon>Bacteria</taxon>
        <taxon>Bacillati</taxon>
        <taxon>Actinomycetota</taxon>
        <taxon>Actinomycetes</taxon>
        <taxon>Geodermatophilales</taxon>
        <taxon>Geodermatophilaceae</taxon>
        <taxon>Blastococcus</taxon>
    </lineage>
</organism>
<dbReference type="Proteomes" id="UP000198589">
    <property type="component" value="Unassembled WGS sequence"/>
</dbReference>
<evidence type="ECO:0000313" key="1">
    <source>
        <dbReference type="EMBL" id="SFE96078.1"/>
    </source>
</evidence>
<reference evidence="2" key="1">
    <citation type="submission" date="2016-10" db="EMBL/GenBank/DDBJ databases">
        <authorList>
            <person name="Varghese N."/>
            <person name="Submissions S."/>
        </authorList>
    </citation>
    <scope>NUCLEOTIDE SEQUENCE [LARGE SCALE GENOMIC DNA]</scope>
    <source>
        <strain evidence="2">DSM 46838</strain>
    </source>
</reference>
<sequence length="60" mass="5955">MPNLEELTAALDDGSDGARLAAAFDVADLAAARSALRAAVAGWQQPDAANATSSSGPTAR</sequence>
<name>A0A1I2EUG0_9ACTN</name>
<proteinExistence type="predicted"/>
<evidence type="ECO:0000313" key="2">
    <source>
        <dbReference type="Proteomes" id="UP000198589"/>
    </source>
</evidence>
<accession>A0A1I2EUG0</accession>
<dbReference type="EMBL" id="FOND01000007">
    <property type="protein sequence ID" value="SFE96078.1"/>
    <property type="molecule type" value="Genomic_DNA"/>
</dbReference>
<gene>
    <name evidence="1" type="ORF">SAMN05216574_107181</name>
</gene>
<protein>
    <submittedName>
        <fullName evidence="1">Uncharacterized protein</fullName>
    </submittedName>
</protein>